<dbReference type="OrthoDB" id="419537at2759"/>
<dbReference type="InterPro" id="IPR019807">
    <property type="entry name" value="Hexokinase_BS"/>
</dbReference>
<dbReference type="PROSITE" id="PS00378">
    <property type="entry name" value="HEXOKINASE_1"/>
    <property type="match status" value="1"/>
</dbReference>
<keyword evidence="6 12" id="KW-0418">Kinase</keyword>
<evidence type="ECO:0000256" key="12">
    <source>
        <dbReference type="RuleBase" id="RU362007"/>
    </source>
</evidence>
<dbReference type="GO" id="GO:0004340">
    <property type="term" value="F:glucokinase activity"/>
    <property type="evidence" value="ECO:0007669"/>
    <property type="project" value="TreeGrafter"/>
</dbReference>
<evidence type="ECO:0000256" key="7">
    <source>
        <dbReference type="ARBA" id="ARBA00022840"/>
    </source>
</evidence>
<dbReference type="InterPro" id="IPR001312">
    <property type="entry name" value="Hexokinase"/>
</dbReference>
<dbReference type="GO" id="GO:0006006">
    <property type="term" value="P:glucose metabolic process"/>
    <property type="evidence" value="ECO:0007669"/>
    <property type="project" value="TreeGrafter"/>
</dbReference>
<gene>
    <name evidence="15" type="ORF">B0J11DRAFT_23</name>
</gene>
<sequence>MTNPSSKTLLDRDSSWRQRSELESMAELSPELEKEIGRLDKEFWVSSSTLKSIVKQFQKDLKAGLESDRSAIPMNPTWVFGLPSGKEKGTYMAVDLGGTNLRVCKITLHGNSASSPHTLDQEEYKLPEEIKTSSASDLWNHVTDVIATFLSDKGLDKEYTENKAMPLGFTFSYPATQHRIDHGILQTWTKGFDISGVEGEDVVAQLRTKISERKLPVKLVALANDTVGAMIASAYNDRSTIVGAIFGTGCNAAYMQRLVRSPPSIPKLTLQDDEWDVLVHEENEGRDTRIAINCEYGAFGSGADSVLPLTKYDETIDRESPRPGEQGFEKLSAGLYLGEIWRLVMLELYGKGLVFKDQDTTMLKEAYALDTRFLSRIEDDDSHNFQDTRKLFENELSIKVCDEEIETSRRVAELIALRGARLCACGIAAICLNEDLKEGHVAADGSVANKHPKFKKRWASALGEILDWEVEDSEKGPIRLISAEDGSGVGVAVIAAMTVERKKRGMGVGTGK</sequence>
<comment type="caution">
    <text evidence="15">The sequence shown here is derived from an EMBL/GenBank/DDBJ whole genome shotgun (WGS) entry which is preliminary data.</text>
</comment>
<evidence type="ECO:0000256" key="11">
    <source>
        <dbReference type="ARBA" id="ARBA00048160"/>
    </source>
</evidence>
<proteinExistence type="inferred from homology"/>
<dbReference type="Gene3D" id="3.30.420.40">
    <property type="match status" value="1"/>
</dbReference>
<dbReference type="Pfam" id="PF03727">
    <property type="entry name" value="Hexokinase_2"/>
    <property type="match status" value="1"/>
</dbReference>
<keyword evidence="16" id="KW-1185">Reference proteome</keyword>
<keyword evidence="7 12" id="KW-0067">ATP-binding</keyword>
<keyword evidence="4 12" id="KW-0808">Transferase</keyword>
<evidence type="ECO:0000256" key="9">
    <source>
        <dbReference type="ARBA" id="ARBA00044613"/>
    </source>
</evidence>
<dbReference type="SUPFAM" id="SSF53067">
    <property type="entry name" value="Actin-like ATPase domain"/>
    <property type="match status" value="2"/>
</dbReference>
<accession>A0A9P9IW98</accession>
<comment type="pathway">
    <text evidence="1">Carbohydrate degradation; glycolysis; D-glyceraldehyde 3-phosphate and glycerone phosphate from D-glucose: step 1/4.</text>
</comment>
<dbReference type="GO" id="GO:0001678">
    <property type="term" value="P:intracellular glucose homeostasis"/>
    <property type="evidence" value="ECO:0007669"/>
    <property type="project" value="InterPro"/>
</dbReference>
<evidence type="ECO:0000256" key="8">
    <source>
        <dbReference type="ARBA" id="ARBA00023152"/>
    </source>
</evidence>
<dbReference type="Gene3D" id="1.10.287.1250">
    <property type="match status" value="1"/>
</dbReference>
<comment type="catalytic activity">
    <reaction evidence="9">
        <text>a D-hexose + ATP = a D-hexose 6-phosphate + ADP + H(+)</text>
        <dbReference type="Rhea" id="RHEA:22740"/>
        <dbReference type="ChEBI" id="CHEBI:4194"/>
        <dbReference type="ChEBI" id="CHEBI:15378"/>
        <dbReference type="ChEBI" id="CHEBI:30616"/>
        <dbReference type="ChEBI" id="CHEBI:229467"/>
        <dbReference type="ChEBI" id="CHEBI:456216"/>
        <dbReference type="EC" id="2.7.1.1"/>
    </reaction>
    <physiologicalReaction direction="left-to-right" evidence="9">
        <dbReference type="Rhea" id="RHEA:22741"/>
    </physiologicalReaction>
</comment>
<evidence type="ECO:0000256" key="4">
    <source>
        <dbReference type="ARBA" id="ARBA00022679"/>
    </source>
</evidence>
<evidence type="ECO:0000256" key="3">
    <source>
        <dbReference type="ARBA" id="ARBA00009225"/>
    </source>
</evidence>
<dbReference type="Pfam" id="PF00349">
    <property type="entry name" value="Hexokinase_1"/>
    <property type="match status" value="1"/>
</dbReference>
<dbReference type="GO" id="GO:0008865">
    <property type="term" value="F:fructokinase activity"/>
    <property type="evidence" value="ECO:0007669"/>
    <property type="project" value="TreeGrafter"/>
</dbReference>
<dbReference type="FunFam" id="3.30.420.40:FF:000805">
    <property type="entry name" value="Hexokinase-2"/>
    <property type="match status" value="1"/>
</dbReference>
<evidence type="ECO:0000256" key="6">
    <source>
        <dbReference type="ARBA" id="ARBA00022777"/>
    </source>
</evidence>
<feature type="domain" description="Hexokinase N-terminal" evidence="13">
    <location>
        <begin position="37"/>
        <end position="235"/>
    </location>
</feature>
<dbReference type="EMBL" id="JAGMWT010000001">
    <property type="protein sequence ID" value="KAH7137913.1"/>
    <property type="molecule type" value="Genomic_DNA"/>
</dbReference>
<dbReference type="PRINTS" id="PR00475">
    <property type="entry name" value="HEXOKINASE"/>
</dbReference>
<dbReference type="GO" id="GO:0019158">
    <property type="term" value="F:mannokinase activity"/>
    <property type="evidence" value="ECO:0007669"/>
    <property type="project" value="TreeGrafter"/>
</dbReference>
<dbReference type="EC" id="2.7.1.-" evidence="12"/>
<dbReference type="InterPro" id="IPR022672">
    <property type="entry name" value="Hexokinase_N"/>
</dbReference>
<dbReference type="Gene3D" id="3.40.367.20">
    <property type="match status" value="1"/>
</dbReference>
<dbReference type="GO" id="GO:0005739">
    <property type="term" value="C:mitochondrion"/>
    <property type="evidence" value="ECO:0007669"/>
    <property type="project" value="TreeGrafter"/>
</dbReference>
<feature type="domain" description="Hexokinase C-terminal" evidence="14">
    <location>
        <begin position="242"/>
        <end position="497"/>
    </location>
</feature>
<dbReference type="FunFam" id="3.40.367.20:FF:000004">
    <property type="entry name" value="Phosphotransferase"/>
    <property type="match status" value="1"/>
</dbReference>
<dbReference type="GO" id="GO:0005524">
    <property type="term" value="F:ATP binding"/>
    <property type="evidence" value="ECO:0007669"/>
    <property type="project" value="UniProtKB-UniRule"/>
</dbReference>
<comment type="pathway">
    <text evidence="2">Carbohydrate metabolism; hexose metabolism.</text>
</comment>
<organism evidence="15 16">
    <name type="scientific">Dendryphion nanum</name>
    <dbReference type="NCBI Taxonomy" id="256645"/>
    <lineage>
        <taxon>Eukaryota</taxon>
        <taxon>Fungi</taxon>
        <taxon>Dikarya</taxon>
        <taxon>Ascomycota</taxon>
        <taxon>Pezizomycotina</taxon>
        <taxon>Dothideomycetes</taxon>
        <taxon>Pleosporomycetidae</taxon>
        <taxon>Pleosporales</taxon>
        <taxon>Torulaceae</taxon>
        <taxon>Dendryphion</taxon>
    </lineage>
</organism>
<evidence type="ECO:0000256" key="5">
    <source>
        <dbReference type="ARBA" id="ARBA00022741"/>
    </source>
</evidence>
<dbReference type="InterPro" id="IPR043129">
    <property type="entry name" value="ATPase_NBD"/>
</dbReference>
<evidence type="ECO:0000259" key="14">
    <source>
        <dbReference type="Pfam" id="PF03727"/>
    </source>
</evidence>
<dbReference type="GO" id="GO:0005536">
    <property type="term" value="F:D-glucose binding"/>
    <property type="evidence" value="ECO:0007669"/>
    <property type="project" value="InterPro"/>
</dbReference>
<name>A0A9P9IW98_9PLEO</name>
<dbReference type="GO" id="GO:0006096">
    <property type="term" value="P:glycolytic process"/>
    <property type="evidence" value="ECO:0007669"/>
    <property type="project" value="UniProtKB-KW"/>
</dbReference>
<comment type="catalytic activity">
    <reaction evidence="11">
        <text>D-glucose + ATP = D-glucose 6-phosphate + ADP + H(+)</text>
        <dbReference type="Rhea" id="RHEA:17825"/>
        <dbReference type="ChEBI" id="CHEBI:4167"/>
        <dbReference type="ChEBI" id="CHEBI:15378"/>
        <dbReference type="ChEBI" id="CHEBI:30616"/>
        <dbReference type="ChEBI" id="CHEBI:61548"/>
        <dbReference type="ChEBI" id="CHEBI:456216"/>
        <dbReference type="EC" id="2.7.1.1"/>
    </reaction>
    <physiologicalReaction direction="left-to-right" evidence="11">
        <dbReference type="Rhea" id="RHEA:17826"/>
    </physiologicalReaction>
</comment>
<evidence type="ECO:0000313" key="16">
    <source>
        <dbReference type="Proteomes" id="UP000700596"/>
    </source>
</evidence>
<protein>
    <recommendedName>
        <fullName evidence="12">Phosphotransferase</fullName>
        <ecNumber evidence="12">2.7.1.-</ecNumber>
    </recommendedName>
</protein>
<dbReference type="AlphaFoldDB" id="A0A9P9IW98"/>
<reference evidence="15" key="1">
    <citation type="journal article" date="2021" name="Nat. Commun.">
        <title>Genetic determinants of endophytism in the Arabidopsis root mycobiome.</title>
        <authorList>
            <person name="Mesny F."/>
            <person name="Miyauchi S."/>
            <person name="Thiergart T."/>
            <person name="Pickel B."/>
            <person name="Atanasova L."/>
            <person name="Karlsson M."/>
            <person name="Huettel B."/>
            <person name="Barry K.W."/>
            <person name="Haridas S."/>
            <person name="Chen C."/>
            <person name="Bauer D."/>
            <person name="Andreopoulos W."/>
            <person name="Pangilinan J."/>
            <person name="LaButti K."/>
            <person name="Riley R."/>
            <person name="Lipzen A."/>
            <person name="Clum A."/>
            <person name="Drula E."/>
            <person name="Henrissat B."/>
            <person name="Kohler A."/>
            <person name="Grigoriev I.V."/>
            <person name="Martin F.M."/>
            <person name="Hacquard S."/>
        </authorList>
    </citation>
    <scope>NUCLEOTIDE SEQUENCE</scope>
    <source>
        <strain evidence="15">MPI-CAGE-CH-0243</strain>
    </source>
</reference>
<evidence type="ECO:0000256" key="10">
    <source>
        <dbReference type="ARBA" id="ARBA00047905"/>
    </source>
</evidence>
<evidence type="ECO:0000259" key="13">
    <source>
        <dbReference type="Pfam" id="PF00349"/>
    </source>
</evidence>
<dbReference type="InterPro" id="IPR022673">
    <property type="entry name" value="Hexokinase_C"/>
</dbReference>
<evidence type="ECO:0000256" key="2">
    <source>
        <dbReference type="ARBA" id="ARBA00005028"/>
    </source>
</evidence>
<comment type="similarity">
    <text evidence="3 12">Belongs to the hexokinase family.</text>
</comment>
<dbReference type="PROSITE" id="PS51748">
    <property type="entry name" value="HEXOKINASE_2"/>
    <property type="match status" value="1"/>
</dbReference>
<keyword evidence="5 12" id="KW-0547">Nucleotide-binding</keyword>
<dbReference type="Proteomes" id="UP000700596">
    <property type="component" value="Unassembled WGS sequence"/>
</dbReference>
<dbReference type="PANTHER" id="PTHR19443">
    <property type="entry name" value="HEXOKINASE"/>
    <property type="match status" value="1"/>
</dbReference>
<evidence type="ECO:0000256" key="1">
    <source>
        <dbReference type="ARBA" id="ARBA00004888"/>
    </source>
</evidence>
<evidence type="ECO:0000313" key="15">
    <source>
        <dbReference type="EMBL" id="KAH7137913.1"/>
    </source>
</evidence>
<dbReference type="PANTHER" id="PTHR19443:SF16">
    <property type="entry name" value="HEXOKINASE TYPE 1-RELATED"/>
    <property type="match status" value="1"/>
</dbReference>
<keyword evidence="8 12" id="KW-0324">Glycolysis</keyword>
<comment type="catalytic activity">
    <reaction evidence="10">
        <text>D-fructose + ATP = D-fructose 6-phosphate + ADP + H(+)</text>
        <dbReference type="Rhea" id="RHEA:16125"/>
        <dbReference type="ChEBI" id="CHEBI:15378"/>
        <dbReference type="ChEBI" id="CHEBI:30616"/>
        <dbReference type="ChEBI" id="CHEBI:37721"/>
        <dbReference type="ChEBI" id="CHEBI:61527"/>
        <dbReference type="ChEBI" id="CHEBI:456216"/>
        <dbReference type="EC" id="2.7.1.1"/>
    </reaction>
    <physiologicalReaction direction="left-to-right" evidence="10">
        <dbReference type="Rhea" id="RHEA:16126"/>
    </physiologicalReaction>
</comment>
<dbReference type="GO" id="GO:0006013">
    <property type="term" value="P:mannose metabolic process"/>
    <property type="evidence" value="ECO:0007669"/>
    <property type="project" value="TreeGrafter"/>
</dbReference>
<dbReference type="GO" id="GO:0005829">
    <property type="term" value="C:cytosol"/>
    <property type="evidence" value="ECO:0007669"/>
    <property type="project" value="TreeGrafter"/>
</dbReference>